<dbReference type="InterPro" id="IPR036852">
    <property type="entry name" value="Peptidase_S8/S53_dom_sf"/>
</dbReference>
<keyword evidence="4 5" id="KW-0720">Serine protease</keyword>
<accession>A0A0F6TRP6</accession>
<evidence type="ECO:0000256" key="4">
    <source>
        <dbReference type="ARBA" id="ARBA00022825"/>
    </source>
</evidence>
<dbReference type="Pfam" id="PF00082">
    <property type="entry name" value="Peptidase_S8"/>
    <property type="match status" value="1"/>
</dbReference>
<evidence type="ECO:0000313" key="8">
    <source>
        <dbReference type="Proteomes" id="UP000034071"/>
    </source>
</evidence>
<dbReference type="InterPro" id="IPR000209">
    <property type="entry name" value="Peptidase_S8/S53_dom"/>
</dbReference>
<evidence type="ECO:0000256" key="1">
    <source>
        <dbReference type="ARBA" id="ARBA00011073"/>
    </source>
</evidence>
<sequence length="455" mass="50872">MHKGMDEECQGQSTCQLFSQNLVSHKQQIRFFEDSVAFIEFNQRLDLIKLNHQLSELSLDKLGQRQLVQNLTRLLNKSSLAPYLKKLHKRQSSKQIVYFKPVPISNGLLIKYQPPYKDDVKVIFEHSPSFNNQPNARLSLSALANLPLSKQEIPHDNSFAHKQIAYKQNPIAHHSQLTIALVDSGVTTKHQELSHLDNLQQFNPKDETFELKDSGFGHGTGVFSLMASSNKFQRDVGTLPTANYLSCNGLPSGSYNYAWVTLCFNWLLEQPRVDLIVNSWSQPTSNCNDELLYSLRVLWLANSIPVFAAGNFGLDDRKSRDPVNFALFDDIPLLTVGALGKNNQPLPQSSAGYNVCGNQVSSPTVIAPGQDLLVASPLNPASYQARSGTSYAVTYAATALAILVDKFPNTSHKEIIEALTNTSKNMEKNKRAIRVNISRAIQRLKQHQIVDSQNQ</sequence>
<organism evidence="7 8">
    <name type="scientific">Kangiella geojedonensis</name>
    <dbReference type="NCBI Taxonomy" id="914150"/>
    <lineage>
        <taxon>Bacteria</taxon>
        <taxon>Pseudomonadati</taxon>
        <taxon>Pseudomonadota</taxon>
        <taxon>Gammaproteobacteria</taxon>
        <taxon>Kangiellales</taxon>
        <taxon>Kangiellaceae</taxon>
        <taxon>Kangiella</taxon>
    </lineage>
</organism>
<dbReference type="InterPro" id="IPR050131">
    <property type="entry name" value="Peptidase_S8_subtilisin-like"/>
</dbReference>
<evidence type="ECO:0000256" key="3">
    <source>
        <dbReference type="ARBA" id="ARBA00022801"/>
    </source>
</evidence>
<keyword evidence="8" id="KW-1185">Reference proteome</keyword>
<keyword evidence="3 5" id="KW-0378">Hydrolase</keyword>
<feature type="active site" description="Charge relay system" evidence="5">
    <location>
        <position position="218"/>
    </location>
</feature>
<feature type="active site" description="Charge relay system" evidence="5">
    <location>
        <position position="390"/>
    </location>
</feature>
<evidence type="ECO:0000256" key="2">
    <source>
        <dbReference type="ARBA" id="ARBA00022670"/>
    </source>
</evidence>
<dbReference type="HOGENOM" id="CLU_601007_0_0_6"/>
<dbReference type="InterPro" id="IPR015500">
    <property type="entry name" value="Peptidase_S8_subtilisin-rel"/>
</dbReference>
<gene>
    <name evidence="7" type="ORF">TQ33_1642</name>
</gene>
<dbReference type="PRINTS" id="PR00723">
    <property type="entry name" value="SUBTILISIN"/>
</dbReference>
<feature type="domain" description="Peptidase S8/S53" evidence="6">
    <location>
        <begin position="176"/>
        <end position="426"/>
    </location>
</feature>
<dbReference type="EMBL" id="CP010975">
    <property type="protein sequence ID" value="AKE52585.1"/>
    <property type="molecule type" value="Genomic_DNA"/>
</dbReference>
<dbReference type="Proteomes" id="UP000034071">
    <property type="component" value="Chromosome"/>
</dbReference>
<keyword evidence="2 5" id="KW-0645">Protease</keyword>
<feature type="active site" description="Charge relay system" evidence="5">
    <location>
        <position position="183"/>
    </location>
</feature>
<dbReference type="RefSeq" id="WP_046561635.1">
    <property type="nucleotide sequence ID" value="NZ_CP010975.1"/>
</dbReference>
<dbReference type="PROSITE" id="PS51892">
    <property type="entry name" value="SUBTILASE"/>
    <property type="match status" value="1"/>
</dbReference>
<dbReference type="Gene3D" id="3.40.50.200">
    <property type="entry name" value="Peptidase S8/S53 domain"/>
    <property type="match status" value="1"/>
</dbReference>
<dbReference type="CDD" id="cd00306">
    <property type="entry name" value="Peptidases_S8_S53"/>
    <property type="match status" value="1"/>
</dbReference>
<dbReference type="GO" id="GO:0006508">
    <property type="term" value="P:proteolysis"/>
    <property type="evidence" value="ECO:0007669"/>
    <property type="project" value="UniProtKB-KW"/>
</dbReference>
<dbReference type="OrthoDB" id="9790784at2"/>
<comment type="similarity">
    <text evidence="1 5">Belongs to the peptidase S8 family.</text>
</comment>
<proteinExistence type="inferred from homology"/>
<dbReference type="PANTHER" id="PTHR43806">
    <property type="entry name" value="PEPTIDASE S8"/>
    <property type="match status" value="1"/>
</dbReference>
<name>A0A0F6TRP6_9GAMM</name>
<dbReference type="PANTHER" id="PTHR43806:SF67">
    <property type="entry name" value="EGF-LIKE DOMAIN-CONTAINING PROTEIN"/>
    <property type="match status" value="1"/>
</dbReference>
<dbReference type="KEGG" id="kge:TQ33_1642"/>
<reference evidence="7 8" key="1">
    <citation type="submission" date="2015-02" db="EMBL/GenBank/DDBJ databases">
        <title>Complete genome sequence of Kangiella geojedonensis strain YCS-5T.</title>
        <authorList>
            <person name="Kim K.M."/>
        </authorList>
    </citation>
    <scope>NUCLEOTIDE SEQUENCE [LARGE SCALE GENOMIC DNA]</scope>
    <source>
        <strain evidence="7 8">YCS-5</strain>
    </source>
</reference>
<evidence type="ECO:0000256" key="5">
    <source>
        <dbReference type="PROSITE-ProRule" id="PRU01240"/>
    </source>
</evidence>
<dbReference type="STRING" id="914150.TQ33_1642"/>
<evidence type="ECO:0000259" key="6">
    <source>
        <dbReference type="Pfam" id="PF00082"/>
    </source>
</evidence>
<evidence type="ECO:0000313" key="7">
    <source>
        <dbReference type="EMBL" id="AKE52585.1"/>
    </source>
</evidence>
<dbReference type="SUPFAM" id="SSF52743">
    <property type="entry name" value="Subtilisin-like"/>
    <property type="match status" value="1"/>
</dbReference>
<dbReference type="AlphaFoldDB" id="A0A0F6TRP6"/>
<dbReference type="GO" id="GO:0004252">
    <property type="term" value="F:serine-type endopeptidase activity"/>
    <property type="evidence" value="ECO:0007669"/>
    <property type="project" value="UniProtKB-UniRule"/>
</dbReference>
<protein>
    <recommendedName>
        <fullName evidence="6">Peptidase S8/S53 domain-containing protein</fullName>
    </recommendedName>
</protein>